<feature type="transmembrane region" description="Helical" evidence="4">
    <location>
        <begin position="96"/>
        <end position="116"/>
    </location>
</feature>
<feature type="transmembrane region" description="Helical" evidence="4">
    <location>
        <begin position="36"/>
        <end position="60"/>
    </location>
</feature>
<keyword evidence="4" id="KW-1133">Transmembrane helix</keyword>
<evidence type="ECO:0000256" key="1">
    <source>
        <dbReference type="ARBA" id="ARBA00004429"/>
    </source>
</evidence>
<gene>
    <name evidence="5" type="ORF">GSH16_04500</name>
</gene>
<dbReference type="EMBL" id="WUWG01000001">
    <property type="protein sequence ID" value="MXU64694.1"/>
    <property type="molecule type" value="Genomic_DNA"/>
</dbReference>
<sequence length="274" mass="30259">MQGKLRNRNLIDSAVSLVELVYHSVVRDVRKSSGNATLGIIIPIVQTLLMVAIFFAMYSFLGLRGMMIRGDFVVFLLTGIFLFLTHNKSIQAMMGADAATSVMMLHAPMTTLISMISAALGVLYQQTIALLVLVLMVYVLRGGLEIHDARGLILPYLLSWSSGCAIGMIFRAFKPLAPRAVSMISMIYRRANMITSGKLVPANLMGAKMVAWFDWNPLFHTIDQARGAAFVNYFPHYSNLTYPAVFTATVVVLGLLGDFWLRRNVSASWGARSI</sequence>
<comment type="caution">
    <text evidence="5">The sequence shown here is derived from an EMBL/GenBank/DDBJ whole genome shotgun (WGS) entry which is preliminary data.</text>
</comment>
<dbReference type="RefSeq" id="WP_160852319.1">
    <property type="nucleotide sequence ID" value="NZ_WUWG01000001.1"/>
</dbReference>
<evidence type="ECO:0000256" key="4">
    <source>
        <dbReference type="SAM" id="Phobius"/>
    </source>
</evidence>
<name>A0A6B0TTZ6_9RHOB</name>
<feature type="transmembrane region" description="Helical" evidence="4">
    <location>
        <begin position="122"/>
        <end position="140"/>
    </location>
</feature>
<keyword evidence="4" id="KW-0472">Membrane</keyword>
<dbReference type="GO" id="GO:0005886">
    <property type="term" value="C:plasma membrane"/>
    <property type="evidence" value="ECO:0007669"/>
    <property type="project" value="UniProtKB-SubCell"/>
</dbReference>
<comment type="subcellular location">
    <subcellularLocation>
        <location evidence="1">Cell inner membrane</location>
        <topology evidence="1">Multi-pass membrane protein</topology>
    </subcellularLocation>
</comment>
<organism evidence="5 6">
    <name type="scientific">Oceanomicrobium pacificus</name>
    <dbReference type="NCBI Taxonomy" id="2692916"/>
    <lineage>
        <taxon>Bacteria</taxon>
        <taxon>Pseudomonadati</taxon>
        <taxon>Pseudomonadota</taxon>
        <taxon>Alphaproteobacteria</taxon>
        <taxon>Rhodobacterales</taxon>
        <taxon>Paracoccaceae</taxon>
        <taxon>Oceanomicrobium</taxon>
    </lineage>
</organism>
<feature type="transmembrane region" description="Helical" evidence="4">
    <location>
        <begin position="152"/>
        <end position="173"/>
    </location>
</feature>
<reference evidence="5 6" key="1">
    <citation type="submission" date="2019-12" db="EMBL/GenBank/DDBJ databases">
        <title>Strain KN286 was isolated from seawater, which was collected from Caroline Seamount in the tropical western Pacific.</title>
        <authorList>
            <person name="Wang Q."/>
        </authorList>
    </citation>
    <scope>NUCLEOTIDE SEQUENCE [LARGE SCALE GENOMIC DNA]</scope>
    <source>
        <strain evidence="5 6">KN286</strain>
    </source>
</reference>
<dbReference type="GO" id="GO:0015920">
    <property type="term" value="P:lipopolysaccharide transport"/>
    <property type="evidence" value="ECO:0007669"/>
    <property type="project" value="TreeGrafter"/>
</dbReference>
<evidence type="ECO:0000256" key="3">
    <source>
        <dbReference type="ARBA" id="ARBA00022448"/>
    </source>
</evidence>
<evidence type="ECO:0000313" key="5">
    <source>
        <dbReference type="EMBL" id="MXU64694.1"/>
    </source>
</evidence>
<protein>
    <submittedName>
        <fullName evidence="5">ABC transporter permease</fullName>
    </submittedName>
</protein>
<dbReference type="AlphaFoldDB" id="A0A6B0TTZ6"/>
<proteinExistence type="inferred from homology"/>
<dbReference type="PANTHER" id="PTHR30413">
    <property type="entry name" value="INNER MEMBRANE TRANSPORT PERMEASE"/>
    <property type="match status" value="1"/>
</dbReference>
<comment type="similarity">
    <text evidence="2">Belongs to the ABC-2 integral membrane protein family.</text>
</comment>
<keyword evidence="6" id="KW-1185">Reference proteome</keyword>
<evidence type="ECO:0000313" key="6">
    <source>
        <dbReference type="Proteomes" id="UP000436016"/>
    </source>
</evidence>
<feature type="transmembrane region" description="Helical" evidence="4">
    <location>
        <begin position="66"/>
        <end position="84"/>
    </location>
</feature>
<dbReference type="Proteomes" id="UP000436016">
    <property type="component" value="Unassembled WGS sequence"/>
</dbReference>
<evidence type="ECO:0000256" key="2">
    <source>
        <dbReference type="ARBA" id="ARBA00007783"/>
    </source>
</evidence>
<accession>A0A6B0TTZ6</accession>
<keyword evidence="3" id="KW-0813">Transport</keyword>
<feature type="transmembrane region" description="Helical" evidence="4">
    <location>
        <begin position="240"/>
        <end position="261"/>
    </location>
</feature>
<dbReference type="PANTHER" id="PTHR30413:SF8">
    <property type="entry name" value="TRANSPORT PERMEASE PROTEIN"/>
    <property type="match status" value="1"/>
</dbReference>
<keyword evidence="4" id="KW-0812">Transmembrane</keyword>